<comment type="subcellular location">
    <subcellularLocation>
        <location evidence="1">Membrane</location>
        <topology evidence="1">Multi-pass membrane protein</topology>
    </subcellularLocation>
</comment>
<name>A0ABR0KBF2_9EURO</name>
<dbReference type="EMBL" id="JAVRRG010000048">
    <property type="protein sequence ID" value="KAK5093049.1"/>
    <property type="molecule type" value="Genomic_DNA"/>
</dbReference>
<evidence type="ECO:0000313" key="16">
    <source>
        <dbReference type="EMBL" id="KAK5093049.1"/>
    </source>
</evidence>
<evidence type="ECO:0000256" key="13">
    <source>
        <dbReference type="SAM" id="Coils"/>
    </source>
</evidence>
<feature type="transmembrane region" description="Helical" evidence="15">
    <location>
        <begin position="221"/>
        <end position="243"/>
    </location>
</feature>
<comment type="caution">
    <text evidence="16">The sequence shown here is derived from an EMBL/GenBank/DDBJ whole genome shotgun (WGS) entry which is preliminary data.</text>
</comment>
<evidence type="ECO:0000256" key="14">
    <source>
        <dbReference type="SAM" id="MobiDB-lite"/>
    </source>
</evidence>
<keyword evidence="12" id="KW-0012">Acyltransferase</keyword>
<dbReference type="PANTHER" id="PTHR31201:SF1">
    <property type="entry name" value="GLYCEROPHOSPHOCHOLINE ACYLTRANSFERASE 1"/>
    <property type="match status" value="1"/>
</dbReference>
<feature type="transmembrane region" description="Helical" evidence="15">
    <location>
        <begin position="249"/>
        <end position="268"/>
    </location>
</feature>
<gene>
    <name evidence="16" type="ORF">LTR24_004578</name>
</gene>
<feature type="compositionally biased region" description="Basic and acidic residues" evidence="14">
    <location>
        <begin position="478"/>
        <end position="513"/>
    </location>
</feature>
<feature type="region of interest" description="Disordered" evidence="14">
    <location>
        <begin position="460"/>
        <end position="548"/>
    </location>
</feature>
<evidence type="ECO:0000256" key="2">
    <source>
        <dbReference type="ARBA" id="ARBA00006675"/>
    </source>
</evidence>
<feature type="transmembrane region" description="Helical" evidence="15">
    <location>
        <begin position="331"/>
        <end position="352"/>
    </location>
</feature>
<evidence type="ECO:0000256" key="11">
    <source>
        <dbReference type="ARBA" id="ARBA00023264"/>
    </source>
</evidence>
<dbReference type="Proteomes" id="UP001345013">
    <property type="component" value="Unassembled WGS sequence"/>
</dbReference>
<keyword evidence="7 15" id="KW-1133">Transmembrane helix</keyword>
<evidence type="ECO:0000256" key="1">
    <source>
        <dbReference type="ARBA" id="ARBA00004141"/>
    </source>
</evidence>
<evidence type="ECO:0000256" key="12">
    <source>
        <dbReference type="ARBA" id="ARBA00023315"/>
    </source>
</evidence>
<dbReference type="PANTHER" id="PTHR31201">
    <property type="entry name" value="OS01G0585100 PROTEIN"/>
    <property type="match status" value="1"/>
</dbReference>
<evidence type="ECO:0000256" key="7">
    <source>
        <dbReference type="ARBA" id="ARBA00022989"/>
    </source>
</evidence>
<accession>A0ABR0KBF2</accession>
<feature type="coiled-coil region" evidence="13">
    <location>
        <begin position="98"/>
        <end position="150"/>
    </location>
</feature>
<keyword evidence="8" id="KW-0443">Lipid metabolism</keyword>
<feature type="transmembrane region" description="Helical" evidence="15">
    <location>
        <begin position="174"/>
        <end position="191"/>
    </location>
</feature>
<keyword evidence="13" id="KW-0175">Coiled coil</keyword>
<feature type="transmembrane region" description="Helical" evidence="15">
    <location>
        <begin position="393"/>
        <end position="414"/>
    </location>
</feature>
<dbReference type="InterPro" id="IPR021261">
    <property type="entry name" value="GPCAT"/>
</dbReference>
<proteinExistence type="inferred from homology"/>
<evidence type="ECO:0000256" key="3">
    <source>
        <dbReference type="ARBA" id="ARBA00019082"/>
    </source>
</evidence>
<evidence type="ECO:0000256" key="4">
    <source>
        <dbReference type="ARBA" id="ARBA00022516"/>
    </source>
</evidence>
<keyword evidence="6 15" id="KW-0812">Transmembrane</keyword>
<evidence type="ECO:0000256" key="9">
    <source>
        <dbReference type="ARBA" id="ARBA00023136"/>
    </source>
</evidence>
<feature type="compositionally biased region" description="Polar residues" evidence="14">
    <location>
        <begin position="531"/>
        <end position="548"/>
    </location>
</feature>
<feature type="region of interest" description="Disordered" evidence="14">
    <location>
        <begin position="29"/>
        <end position="60"/>
    </location>
</feature>
<evidence type="ECO:0000256" key="8">
    <source>
        <dbReference type="ARBA" id="ARBA00023098"/>
    </source>
</evidence>
<evidence type="ECO:0000256" key="6">
    <source>
        <dbReference type="ARBA" id="ARBA00022692"/>
    </source>
</evidence>
<protein>
    <recommendedName>
        <fullName evidence="3">Glycerophosphocholine acyltransferase 1</fullName>
    </recommendedName>
</protein>
<keyword evidence="17" id="KW-1185">Reference proteome</keyword>
<keyword evidence="5" id="KW-0808">Transferase</keyword>
<reference evidence="16 17" key="1">
    <citation type="submission" date="2023-08" db="EMBL/GenBank/DDBJ databases">
        <title>Black Yeasts Isolated from many extreme environments.</title>
        <authorList>
            <person name="Coleine C."/>
            <person name="Stajich J.E."/>
            <person name="Selbmann L."/>
        </authorList>
    </citation>
    <scope>NUCLEOTIDE SEQUENCE [LARGE SCALE GENOMIC DNA]</scope>
    <source>
        <strain evidence="16 17">CCFEE 5885</strain>
    </source>
</reference>
<comment type="similarity">
    <text evidence="2">Belongs to the GPC1 family.</text>
</comment>
<keyword evidence="11" id="KW-1208">Phospholipid metabolism</keyword>
<evidence type="ECO:0000256" key="5">
    <source>
        <dbReference type="ARBA" id="ARBA00022679"/>
    </source>
</evidence>
<evidence type="ECO:0000256" key="15">
    <source>
        <dbReference type="SAM" id="Phobius"/>
    </source>
</evidence>
<keyword evidence="4" id="KW-0444">Lipid biosynthesis</keyword>
<organism evidence="16 17">
    <name type="scientific">Lithohypha guttulata</name>
    <dbReference type="NCBI Taxonomy" id="1690604"/>
    <lineage>
        <taxon>Eukaryota</taxon>
        <taxon>Fungi</taxon>
        <taxon>Dikarya</taxon>
        <taxon>Ascomycota</taxon>
        <taxon>Pezizomycotina</taxon>
        <taxon>Eurotiomycetes</taxon>
        <taxon>Chaetothyriomycetidae</taxon>
        <taxon>Chaetothyriales</taxon>
        <taxon>Trichomeriaceae</taxon>
        <taxon>Lithohypha</taxon>
    </lineage>
</organism>
<evidence type="ECO:0000256" key="10">
    <source>
        <dbReference type="ARBA" id="ARBA00023209"/>
    </source>
</evidence>
<feature type="transmembrane region" description="Helical" evidence="15">
    <location>
        <begin position="420"/>
        <end position="439"/>
    </location>
</feature>
<dbReference type="Pfam" id="PF10998">
    <property type="entry name" value="DUF2838"/>
    <property type="match status" value="1"/>
</dbReference>
<keyword evidence="10" id="KW-0594">Phospholipid biosynthesis</keyword>
<evidence type="ECO:0000313" key="17">
    <source>
        <dbReference type="Proteomes" id="UP001345013"/>
    </source>
</evidence>
<feature type="compositionally biased region" description="Polar residues" evidence="14">
    <location>
        <begin position="463"/>
        <end position="474"/>
    </location>
</feature>
<sequence>MSEPANLARSKSESAALDEKAVADVLSPTLTAESADTSSYNEPLTPGWMSSTPASPSVLSRNSSSYFNNDMHDMGDETPIDKLTIFDIFDNLALPTKLEKWQLAISAQRQKMARQQEKIKSQGTKTQKAVAELRKRVPTGEEQLAKYRRRMKRSIDNVNKRWTETVTITTREKISFISAVLNIFISGYLMGAMPERFYWWFTVQFAYFMPIRFYTYHSKGYHYFLADLCYFVNALALLTIWLFPRSKRLFISTYCLAYGNNAVAIVMWRNSLVFHSLDKVTSLFIHVMPPVTLHCLVHLTPPEILSTRFPAIYNIKYSAPSSPEHYSLLDMLTWATLPYAVWQLFYHFLITVRRREEIAAGRPTSFTWLRKSYAKTWIGRTVLGLPNALQEPAFMLIQYSYAILTIVPCPIWFWSRWASAAFLMIVFSWSVWNGANYYMDVFGKKFQKELEQMKKDMARLQGSPGSMTPSQDMTTIGDGKDGDIEKIPLLDEERKEKGKETEQKVSEGPREDAAGALMEMHMGKLDEGSAEGNTGSIMESTEQKLGST</sequence>
<keyword evidence="9 15" id="KW-0472">Membrane</keyword>